<evidence type="ECO:0000313" key="2">
    <source>
        <dbReference type="EMBL" id="EXJ86310.1"/>
    </source>
</evidence>
<name>W9Y9I1_9EURO</name>
<gene>
    <name evidence="2" type="ORF">A1O3_03261</name>
</gene>
<proteinExistence type="predicted"/>
<dbReference type="PANTHER" id="PTHR40780:SF2">
    <property type="entry name" value="DUF3669 DOMAIN-CONTAINING PROTEIN"/>
    <property type="match status" value="1"/>
</dbReference>
<protein>
    <recommendedName>
        <fullName evidence="1">DUF3669 domain-containing protein</fullName>
    </recommendedName>
</protein>
<dbReference type="PANTHER" id="PTHR40780">
    <property type="entry name" value="DUF3669 DOMAIN-CONTAINING PROTEIN"/>
    <property type="match status" value="1"/>
</dbReference>
<evidence type="ECO:0000313" key="3">
    <source>
        <dbReference type="Proteomes" id="UP000019478"/>
    </source>
</evidence>
<evidence type="ECO:0000259" key="1">
    <source>
        <dbReference type="Pfam" id="PF12417"/>
    </source>
</evidence>
<dbReference type="Pfam" id="PF12417">
    <property type="entry name" value="DUF3669"/>
    <property type="match status" value="1"/>
</dbReference>
<organism evidence="2 3">
    <name type="scientific">Capronia epimyces CBS 606.96</name>
    <dbReference type="NCBI Taxonomy" id="1182542"/>
    <lineage>
        <taxon>Eukaryota</taxon>
        <taxon>Fungi</taxon>
        <taxon>Dikarya</taxon>
        <taxon>Ascomycota</taxon>
        <taxon>Pezizomycotina</taxon>
        <taxon>Eurotiomycetes</taxon>
        <taxon>Chaetothyriomycetidae</taxon>
        <taxon>Chaetothyriales</taxon>
        <taxon>Herpotrichiellaceae</taxon>
        <taxon>Capronia</taxon>
    </lineage>
</organism>
<feature type="domain" description="DUF3669" evidence="1">
    <location>
        <begin position="168"/>
        <end position="232"/>
    </location>
</feature>
<dbReference type="Proteomes" id="UP000019478">
    <property type="component" value="Unassembled WGS sequence"/>
</dbReference>
<accession>W9Y9I1</accession>
<dbReference type="HOGENOM" id="CLU_039531_2_2_1"/>
<comment type="caution">
    <text evidence="2">The sequence shown here is derived from an EMBL/GenBank/DDBJ whole genome shotgun (WGS) entry which is preliminary data.</text>
</comment>
<keyword evidence="3" id="KW-1185">Reference proteome</keyword>
<dbReference type="eggNOG" id="ENOG502S9QG">
    <property type="taxonomic scope" value="Eukaryota"/>
</dbReference>
<dbReference type="GeneID" id="19167389"/>
<sequence>MEIPASRKPGDVICMERIFPLPQIIRNKIIDVFCQLDPPAREEAKKLPSNRDCLVRPYLGRVRIAGSQKRLRAFSLRNYKLHLDQIQYLGLDAEAYATAMAKAMATMHWDIRIDAADIEFVLGSSPAEEDTITRPKSLEQLQNLTAKTDTYTEVVVSSPNFKQRLVSLWLVDFDACNDISMDETGVQQAVRAFVENEPYCPRPNGGTSYSDQLWRAFSTQYLATSMAILGEKHDAAGLPRMFLTGSVVAKDEVGHNQREFPDHRVGEGEIII</sequence>
<dbReference type="AlphaFoldDB" id="W9Y9I1"/>
<dbReference type="OrthoDB" id="2993351at2759"/>
<dbReference type="STRING" id="1182542.W9Y9I1"/>
<dbReference type="RefSeq" id="XP_007731589.1">
    <property type="nucleotide sequence ID" value="XM_007733399.1"/>
</dbReference>
<dbReference type="InterPro" id="IPR022137">
    <property type="entry name" value="Znf_prot_DUF3669"/>
</dbReference>
<reference evidence="2 3" key="1">
    <citation type="submission" date="2013-03" db="EMBL/GenBank/DDBJ databases">
        <title>The Genome Sequence of Capronia epimyces CBS 606.96.</title>
        <authorList>
            <consortium name="The Broad Institute Genomics Platform"/>
            <person name="Cuomo C."/>
            <person name="de Hoog S."/>
            <person name="Gorbushina A."/>
            <person name="Walker B."/>
            <person name="Young S.K."/>
            <person name="Zeng Q."/>
            <person name="Gargeya S."/>
            <person name="Fitzgerald M."/>
            <person name="Haas B."/>
            <person name="Abouelleil A."/>
            <person name="Allen A.W."/>
            <person name="Alvarado L."/>
            <person name="Arachchi H.M."/>
            <person name="Berlin A.M."/>
            <person name="Chapman S.B."/>
            <person name="Gainer-Dewar J."/>
            <person name="Goldberg J."/>
            <person name="Griggs A."/>
            <person name="Gujja S."/>
            <person name="Hansen M."/>
            <person name="Howarth C."/>
            <person name="Imamovic A."/>
            <person name="Ireland A."/>
            <person name="Larimer J."/>
            <person name="McCowan C."/>
            <person name="Murphy C."/>
            <person name="Pearson M."/>
            <person name="Poon T.W."/>
            <person name="Priest M."/>
            <person name="Roberts A."/>
            <person name="Saif S."/>
            <person name="Shea T."/>
            <person name="Sisk P."/>
            <person name="Sykes S."/>
            <person name="Wortman J."/>
            <person name="Nusbaum C."/>
            <person name="Birren B."/>
        </authorList>
    </citation>
    <scope>NUCLEOTIDE SEQUENCE [LARGE SCALE GENOMIC DNA]</scope>
    <source>
        <strain evidence="2 3">CBS 606.96</strain>
    </source>
</reference>
<dbReference type="EMBL" id="AMGY01000003">
    <property type="protein sequence ID" value="EXJ86310.1"/>
    <property type="molecule type" value="Genomic_DNA"/>
</dbReference>